<gene>
    <name evidence="2" type="ORF">PVK06_034511</name>
</gene>
<dbReference type="Pfam" id="PF13961">
    <property type="entry name" value="DUF4219"/>
    <property type="match status" value="1"/>
</dbReference>
<accession>A0ABR0NHB0</accession>
<sequence>MAYIIQPQILKLTKTNNGNWSIQMRALLGSHDCWDIIEKGYVEPENAVAEAALTNEEKKILKELIKRIRGRYSLFFKVLMNQPLKKFQMRRHQRKHEEFCKNPFKEWKKPKRYVYKPLE</sequence>
<reference evidence="2 3" key="1">
    <citation type="submission" date="2023-03" db="EMBL/GenBank/DDBJ databases">
        <title>WGS of Gossypium arboreum.</title>
        <authorList>
            <person name="Yu D."/>
        </authorList>
    </citation>
    <scope>NUCLEOTIDE SEQUENCE [LARGE SCALE GENOMIC DNA]</scope>
    <source>
        <tissue evidence="2">Leaf</tissue>
    </source>
</reference>
<feature type="domain" description="DUF4219" evidence="1">
    <location>
        <begin position="12"/>
        <end position="38"/>
    </location>
</feature>
<comment type="caution">
    <text evidence="2">The sequence shown here is derived from an EMBL/GenBank/DDBJ whole genome shotgun (WGS) entry which is preliminary data.</text>
</comment>
<proteinExistence type="predicted"/>
<dbReference type="Proteomes" id="UP001358586">
    <property type="component" value="Chromosome 10"/>
</dbReference>
<name>A0ABR0NHB0_GOSAR</name>
<evidence type="ECO:0000259" key="1">
    <source>
        <dbReference type="Pfam" id="PF13961"/>
    </source>
</evidence>
<organism evidence="2 3">
    <name type="scientific">Gossypium arboreum</name>
    <name type="common">Tree cotton</name>
    <name type="synonym">Gossypium nanking</name>
    <dbReference type="NCBI Taxonomy" id="29729"/>
    <lineage>
        <taxon>Eukaryota</taxon>
        <taxon>Viridiplantae</taxon>
        <taxon>Streptophyta</taxon>
        <taxon>Embryophyta</taxon>
        <taxon>Tracheophyta</taxon>
        <taxon>Spermatophyta</taxon>
        <taxon>Magnoliopsida</taxon>
        <taxon>eudicotyledons</taxon>
        <taxon>Gunneridae</taxon>
        <taxon>Pentapetalae</taxon>
        <taxon>rosids</taxon>
        <taxon>malvids</taxon>
        <taxon>Malvales</taxon>
        <taxon>Malvaceae</taxon>
        <taxon>Malvoideae</taxon>
        <taxon>Gossypium</taxon>
    </lineage>
</organism>
<protein>
    <recommendedName>
        <fullName evidence="1">DUF4219 domain-containing protein</fullName>
    </recommendedName>
</protein>
<evidence type="ECO:0000313" key="2">
    <source>
        <dbReference type="EMBL" id="KAK5793368.1"/>
    </source>
</evidence>
<dbReference type="EMBL" id="JARKNE010000010">
    <property type="protein sequence ID" value="KAK5793368.1"/>
    <property type="molecule type" value="Genomic_DNA"/>
</dbReference>
<evidence type="ECO:0000313" key="3">
    <source>
        <dbReference type="Proteomes" id="UP001358586"/>
    </source>
</evidence>
<keyword evidence="3" id="KW-1185">Reference proteome</keyword>
<dbReference type="InterPro" id="IPR025314">
    <property type="entry name" value="DUF4219"/>
</dbReference>